<proteinExistence type="predicted"/>
<accession>A0ABZ2AV51</accession>
<evidence type="ECO:0000313" key="2">
    <source>
        <dbReference type="EMBL" id="WVO21061.1"/>
    </source>
</evidence>
<feature type="compositionally biased region" description="Polar residues" evidence="1">
    <location>
        <begin position="19"/>
        <end position="36"/>
    </location>
</feature>
<feature type="region of interest" description="Disordered" evidence="1">
    <location>
        <begin position="17"/>
        <end position="41"/>
    </location>
</feature>
<gene>
    <name evidence="2" type="ORF">IAS62_002365</name>
</gene>
<evidence type="ECO:0000313" key="3">
    <source>
        <dbReference type="Proteomes" id="UP001432216"/>
    </source>
</evidence>
<organism evidence="2 3">
    <name type="scientific">Cryptococcus decagattii</name>
    <dbReference type="NCBI Taxonomy" id="1859122"/>
    <lineage>
        <taxon>Eukaryota</taxon>
        <taxon>Fungi</taxon>
        <taxon>Dikarya</taxon>
        <taxon>Basidiomycota</taxon>
        <taxon>Agaricomycotina</taxon>
        <taxon>Tremellomycetes</taxon>
        <taxon>Tremellales</taxon>
        <taxon>Cryptococcaceae</taxon>
        <taxon>Cryptococcus</taxon>
        <taxon>Cryptococcus gattii species complex</taxon>
    </lineage>
</organism>
<evidence type="ECO:0008006" key="4">
    <source>
        <dbReference type="Google" id="ProtNLM"/>
    </source>
</evidence>
<dbReference type="RefSeq" id="XP_064720300.1">
    <property type="nucleotide sequence ID" value="XM_064864228.1"/>
</dbReference>
<dbReference type="GeneID" id="89989138"/>
<feature type="region of interest" description="Disordered" evidence="1">
    <location>
        <begin position="113"/>
        <end position="132"/>
    </location>
</feature>
<dbReference type="Proteomes" id="UP001432216">
    <property type="component" value="Chromosome 4"/>
</dbReference>
<feature type="compositionally biased region" description="Acidic residues" evidence="1">
    <location>
        <begin position="123"/>
        <end position="132"/>
    </location>
</feature>
<dbReference type="EMBL" id="CP143809">
    <property type="protein sequence ID" value="WVO21061.1"/>
    <property type="molecule type" value="Genomic_DNA"/>
</dbReference>
<protein>
    <recommendedName>
        <fullName evidence="4">EKC/KEOPS complex subunit GON7</fullName>
    </recommendedName>
</protein>
<reference evidence="2 3" key="1">
    <citation type="submission" date="2024-01" db="EMBL/GenBank/DDBJ databases">
        <title>Comparative genomics of Cryptococcus and Kwoniella reveals pathogenesis evolution and contrasting modes of karyotype evolution via chromosome fusion or intercentromeric recombination.</title>
        <authorList>
            <person name="Coelho M.A."/>
            <person name="David-Palma M."/>
            <person name="Shea T."/>
            <person name="Bowers K."/>
            <person name="McGinley-Smith S."/>
            <person name="Mohammad A.W."/>
            <person name="Gnirke A."/>
            <person name="Yurkov A.M."/>
            <person name="Nowrousian M."/>
            <person name="Sun S."/>
            <person name="Cuomo C.A."/>
            <person name="Heitman J."/>
        </authorList>
    </citation>
    <scope>NUCLEOTIDE SEQUENCE [LARGE SCALE GENOMIC DNA]</scope>
    <source>
        <strain evidence="2 3">7685027</strain>
    </source>
</reference>
<keyword evidence="3" id="KW-1185">Reference proteome</keyword>
<evidence type="ECO:0000256" key="1">
    <source>
        <dbReference type="SAM" id="MobiDB-lite"/>
    </source>
</evidence>
<name>A0ABZ2AV51_9TREE</name>
<sequence>MSPQSIFVSYNLYPPAETPQPTAGPSSQPVPSSATFSFPIPPPSLKTKASTLSATTQYYTSASAALLASQAMLNEKLTYWKDAIGDREKAKEDVGAVGFGRGKAMMMSNEVIGEMKNGQDQGSSEEEEEEEE</sequence>